<dbReference type="Proteomes" id="UP000472263">
    <property type="component" value="Chromosome 9"/>
</dbReference>
<dbReference type="GO" id="GO:0005634">
    <property type="term" value="C:nucleus"/>
    <property type="evidence" value="ECO:0007669"/>
    <property type="project" value="UniProtKB-SubCell"/>
</dbReference>
<evidence type="ECO:0000313" key="8">
    <source>
        <dbReference type="Proteomes" id="UP000472263"/>
    </source>
</evidence>
<keyword evidence="8" id="KW-1185">Reference proteome</keyword>
<dbReference type="GeneID" id="115365511"/>
<dbReference type="GeneTree" id="ENSGT00390000016547"/>
<dbReference type="PANTHER" id="PTHR33588">
    <property type="entry name" value="CILIA- AND FLAGELLA-ASSOCIATED PROTEIN 299"/>
    <property type="match status" value="1"/>
</dbReference>
<sequence length="227" mass="26281">MERKAKAAVEKYLTRFNTYEDYLDSKIKRRDLEYLSSREMARQMLEFGYMGCHVLNREEFDEKRAAGVAAEAKANAKTLASAGKELKDNFLKELAEREELNRNGKMVTVIFINGCNALGQEVLGYIDYAHRLKTEDFEEYFNGKKLMPRQSDILYINETTQTITSKSSPNYRVIFESNGDVTFKNRTDRTILYTDPRTEPGYGSIKTPLQSDVYNILVIYDHIVRMS</sequence>
<keyword evidence="5" id="KW-0963">Cytoplasm</keyword>
<evidence type="ECO:0000256" key="1">
    <source>
        <dbReference type="ARBA" id="ARBA00003056"/>
    </source>
</evidence>
<evidence type="ECO:0000256" key="5">
    <source>
        <dbReference type="ARBA" id="ARBA00022490"/>
    </source>
</evidence>
<reference evidence="7" key="3">
    <citation type="submission" date="2025-09" db="UniProtKB">
        <authorList>
            <consortium name="Ensembl"/>
        </authorList>
    </citation>
    <scope>IDENTIFICATION</scope>
</reference>
<gene>
    <name evidence="7" type="primary">CFAP299</name>
    <name evidence="7" type="synonym">cfap299</name>
</gene>
<comment type="subcellular location">
    <subcellularLocation>
        <location evidence="3">Cytoplasm</location>
    </subcellularLocation>
    <subcellularLocation>
        <location evidence="2">Nucleus</location>
    </subcellularLocation>
</comment>
<accession>A0A667YUD7</accession>
<dbReference type="Ensembl" id="ENSMMDT00005027992.1">
    <property type="protein sequence ID" value="ENSMMDP00005027419.1"/>
    <property type="gene ID" value="ENSMMDG00005013071.1"/>
</dbReference>
<dbReference type="RefSeq" id="XP_029916412.1">
    <property type="nucleotide sequence ID" value="XM_030060552.1"/>
</dbReference>
<evidence type="ECO:0000256" key="4">
    <source>
        <dbReference type="ARBA" id="ARBA00021436"/>
    </source>
</evidence>
<dbReference type="GO" id="GO:0005737">
    <property type="term" value="C:cytoplasm"/>
    <property type="evidence" value="ECO:0007669"/>
    <property type="project" value="UniProtKB-SubCell"/>
</dbReference>
<evidence type="ECO:0000256" key="3">
    <source>
        <dbReference type="ARBA" id="ARBA00004496"/>
    </source>
</evidence>
<comment type="function">
    <text evidence="1">May be involved in spermatogenesis.</text>
</comment>
<dbReference type="FunCoup" id="A0A667YUD7">
    <property type="interactions" value="50"/>
</dbReference>
<reference evidence="7" key="2">
    <citation type="submission" date="2025-08" db="UniProtKB">
        <authorList>
            <consortium name="Ensembl"/>
        </authorList>
    </citation>
    <scope>IDENTIFICATION</scope>
</reference>
<dbReference type="InParanoid" id="A0A667YUD7"/>
<evidence type="ECO:0000256" key="2">
    <source>
        <dbReference type="ARBA" id="ARBA00004123"/>
    </source>
</evidence>
<protein>
    <recommendedName>
        <fullName evidence="4">Cilia- and flagella-associated protein 299</fullName>
    </recommendedName>
</protein>
<dbReference type="CTD" id="255119"/>
<proteinExistence type="predicted"/>
<organism evidence="7 8">
    <name type="scientific">Myripristis murdjan</name>
    <name type="common">pinecone soldierfish</name>
    <dbReference type="NCBI Taxonomy" id="586833"/>
    <lineage>
        <taxon>Eukaryota</taxon>
        <taxon>Metazoa</taxon>
        <taxon>Chordata</taxon>
        <taxon>Craniata</taxon>
        <taxon>Vertebrata</taxon>
        <taxon>Euteleostomi</taxon>
        <taxon>Actinopterygii</taxon>
        <taxon>Neopterygii</taxon>
        <taxon>Teleostei</taxon>
        <taxon>Neoteleostei</taxon>
        <taxon>Acanthomorphata</taxon>
        <taxon>Holocentriformes</taxon>
        <taxon>Holocentridae</taxon>
        <taxon>Myripristis</taxon>
    </lineage>
</organism>
<keyword evidence="6" id="KW-0539">Nucleus</keyword>
<name>A0A667YUD7_9TELE</name>
<evidence type="ECO:0000313" key="7">
    <source>
        <dbReference type="Ensembl" id="ENSMMDP00005027419.1"/>
    </source>
</evidence>
<dbReference type="AlphaFoldDB" id="A0A667YUD7"/>
<dbReference type="InterPro" id="IPR027887">
    <property type="entry name" value="DUF4464"/>
</dbReference>
<evidence type="ECO:0000256" key="6">
    <source>
        <dbReference type="ARBA" id="ARBA00023242"/>
    </source>
</evidence>
<dbReference type="Pfam" id="PF14713">
    <property type="entry name" value="DUF4464"/>
    <property type="match status" value="1"/>
</dbReference>
<dbReference type="PANTHER" id="PTHR33588:SF1">
    <property type="entry name" value="CILIA- AND FLAGELLA-ASSOCIATED PROTEIN 299"/>
    <property type="match status" value="1"/>
</dbReference>
<reference evidence="7" key="1">
    <citation type="submission" date="2019-06" db="EMBL/GenBank/DDBJ databases">
        <authorList>
            <consortium name="Wellcome Sanger Institute Data Sharing"/>
        </authorList>
    </citation>
    <scope>NUCLEOTIDE SEQUENCE [LARGE SCALE GENOMIC DNA]</scope>
</reference>
<dbReference type="OrthoDB" id="2136125at2759"/>